<feature type="signal peptide" evidence="1">
    <location>
        <begin position="1"/>
        <end position="22"/>
    </location>
</feature>
<evidence type="ECO:0000313" key="3">
    <source>
        <dbReference type="Proteomes" id="UP000035860"/>
    </source>
</evidence>
<gene>
    <name evidence="2" type="ORF">MBO_04839</name>
</gene>
<dbReference type="InterPro" id="IPR021242">
    <property type="entry name" value="DUF2799"/>
</dbReference>
<accession>A0A066ULS4</accession>
<feature type="chain" id="PRO_5001631120" description="Lipoprotein" evidence="1">
    <location>
        <begin position="23"/>
        <end position="147"/>
    </location>
</feature>
<reference evidence="2 3" key="1">
    <citation type="journal article" date="2014" name="Genome Announc.">
        <title>Draft Genome Sequence of Moraxella bovoculi Strain 237T (ATCC BAA-1259T) Isolated from a Calf with Infectious Bovine Keratoconjunctivitis.</title>
        <authorList>
            <person name="Calcutt M.J."/>
            <person name="Foecking M.F."/>
            <person name="Martin N.T."/>
            <person name="Mhlanga-Mutangadura T."/>
            <person name="Reilly T.J."/>
        </authorList>
    </citation>
    <scope>NUCLEOTIDE SEQUENCE [LARGE SCALE GENOMIC DNA]</scope>
    <source>
        <strain evidence="2 3">237</strain>
    </source>
</reference>
<dbReference type="EMBL" id="AOMT01000022">
    <property type="protein sequence ID" value="KDN25109.1"/>
    <property type="molecule type" value="Genomic_DNA"/>
</dbReference>
<dbReference type="RefSeq" id="WP_052585307.1">
    <property type="nucleotide sequence ID" value="NZ_AOMT01000022.1"/>
</dbReference>
<dbReference type="Pfam" id="PF10973">
    <property type="entry name" value="DUF2799"/>
    <property type="match status" value="1"/>
</dbReference>
<evidence type="ECO:0000256" key="1">
    <source>
        <dbReference type="SAM" id="SignalP"/>
    </source>
</evidence>
<proteinExistence type="predicted"/>
<sequence length="147" mass="16703">MKKPIMLSAFVLALAMTGCTTKQPQFNVNDCASADWQNIGIKDGQNGYSAQRILSHQKICQAAGISPNRAAWEEGRQIGLKSYCTKSNAYEMGRRGYELTGVCDHNLEELHHANMMGLQQYEMSQRIHHPYGHGYYGGYPFLPWYFY</sequence>
<name>A0A066ULS4_9GAMM</name>
<keyword evidence="1" id="KW-0732">Signal</keyword>
<evidence type="ECO:0000313" key="2">
    <source>
        <dbReference type="EMBL" id="KDN25109.1"/>
    </source>
</evidence>
<organism evidence="2 3">
    <name type="scientific">Moraxella bovoculi 237</name>
    <dbReference type="NCBI Taxonomy" id="743974"/>
    <lineage>
        <taxon>Bacteria</taxon>
        <taxon>Pseudomonadati</taxon>
        <taxon>Pseudomonadota</taxon>
        <taxon>Gammaproteobacteria</taxon>
        <taxon>Moraxellales</taxon>
        <taxon>Moraxellaceae</taxon>
        <taxon>Moraxella</taxon>
    </lineage>
</organism>
<dbReference type="OrthoDB" id="5917215at2"/>
<protein>
    <recommendedName>
        <fullName evidence="4">Lipoprotein</fullName>
    </recommendedName>
</protein>
<comment type="caution">
    <text evidence="2">The sequence shown here is derived from an EMBL/GenBank/DDBJ whole genome shotgun (WGS) entry which is preliminary data.</text>
</comment>
<dbReference type="PROSITE" id="PS51257">
    <property type="entry name" value="PROKAR_LIPOPROTEIN"/>
    <property type="match status" value="1"/>
</dbReference>
<evidence type="ECO:0008006" key="4">
    <source>
        <dbReference type="Google" id="ProtNLM"/>
    </source>
</evidence>
<dbReference type="Proteomes" id="UP000035860">
    <property type="component" value="Unassembled WGS sequence"/>
</dbReference>
<keyword evidence="3" id="KW-1185">Reference proteome</keyword>
<dbReference type="AlphaFoldDB" id="A0A066ULS4"/>